<keyword evidence="4" id="KW-1185">Reference proteome</keyword>
<dbReference type="RefSeq" id="WP_145262597.1">
    <property type="nucleotide sequence ID" value="NZ_CP036279.1"/>
</dbReference>
<evidence type="ECO:0008006" key="5">
    <source>
        <dbReference type="Google" id="ProtNLM"/>
    </source>
</evidence>
<proteinExistence type="predicted"/>
<sequence precursor="true">MNHARMLTAIGLLSLLLPANLVASPRVVPLHSSTIASEVPNWYELGVLPGDFLLESDSARAIVLTAQGPKGQERAGGCMILVAGKDPVLYAAGPSIGWKGARPLRHGNTVGVRFDPAQPYQGELSYTVSTDAEGVVASTRIVNTSSHRLELPIVDLLAGSDETHMERQDGKLVLLDKEKGHAVMTVDHGQRESSVGKVGDGNWRLGIVSGEPLAGVFRRMGRRIWPGSTKTWQPVSAQRNWPRTMRDRESWFRLDPKDQRLVERRLIVAPEYRASQELAIAPVATDNREDDQPRHRIVGKLRAPASMTTSTEPEIMAEVEAVEEIEESRFVPESAMESVEIAPSDVETLGLPLLIPSADELQSVPTEETKEDTNSGPLLIFSEP</sequence>
<feature type="region of interest" description="Disordered" evidence="1">
    <location>
        <begin position="359"/>
        <end position="384"/>
    </location>
</feature>
<evidence type="ECO:0000256" key="1">
    <source>
        <dbReference type="SAM" id="MobiDB-lite"/>
    </source>
</evidence>
<accession>A0A518BBT2</accession>
<protein>
    <recommendedName>
        <fullName evidence="5">Secreted protein</fullName>
    </recommendedName>
</protein>
<organism evidence="3 4">
    <name type="scientific">Kolteria novifilia</name>
    <dbReference type="NCBI Taxonomy" id="2527975"/>
    <lineage>
        <taxon>Bacteria</taxon>
        <taxon>Pseudomonadati</taxon>
        <taxon>Planctomycetota</taxon>
        <taxon>Planctomycetia</taxon>
        <taxon>Kolteriales</taxon>
        <taxon>Kolteriaceae</taxon>
        <taxon>Kolteria</taxon>
    </lineage>
</organism>
<dbReference type="KEGG" id="knv:Pan216_52970"/>
<feature type="signal peptide" evidence="2">
    <location>
        <begin position="1"/>
        <end position="23"/>
    </location>
</feature>
<name>A0A518BBT2_9BACT</name>
<reference evidence="3 4" key="1">
    <citation type="submission" date="2019-02" db="EMBL/GenBank/DDBJ databases">
        <title>Deep-cultivation of Planctomycetes and their phenomic and genomic characterization uncovers novel biology.</title>
        <authorList>
            <person name="Wiegand S."/>
            <person name="Jogler M."/>
            <person name="Boedeker C."/>
            <person name="Pinto D."/>
            <person name="Vollmers J."/>
            <person name="Rivas-Marin E."/>
            <person name="Kohn T."/>
            <person name="Peeters S.H."/>
            <person name="Heuer A."/>
            <person name="Rast P."/>
            <person name="Oberbeckmann S."/>
            <person name="Bunk B."/>
            <person name="Jeske O."/>
            <person name="Meyerdierks A."/>
            <person name="Storesund J.E."/>
            <person name="Kallscheuer N."/>
            <person name="Luecker S."/>
            <person name="Lage O.M."/>
            <person name="Pohl T."/>
            <person name="Merkel B.J."/>
            <person name="Hornburger P."/>
            <person name="Mueller R.-W."/>
            <person name="Bruemmer F."/>
            <person name="Labrenz M."/>
            <person name="Spormann A.M."/>
            <person name="Op den Camp H."/>
            <person name="Overmann J."/>
            <person name="Amann R."/>
            <person name="Jetten M.S.M."/>
            <person name="Mascher T."/>
            <person name="Medema M.H."/>
            <person name="Devos D.P."/>
            <person name="Kaster A.-K."/>
            <person name="Ovreas L."/>
            <person name="Rohde M."/>
            <person name="Galperin M.Y."/>
            <person name="Jogler C."/>
        </authorList>
    </citation>
    <scope>NUCLEOTIDE SEQUENCE [LARGE SCALE GENOMIC DNA]</scope>
    <source>
        <strain evidence="3 4">Pan216</strain>
    </source>
</reference>
<dbReference type="AlphaFoldDB" id="A0A518BBT2"/>
<feature type="chain" id="PRO_5021895478" description="Secreted protein" evidence="2">
    <location>
        <begin position="24"/>
        <end position="384"/>
    </location>
</feature>
<dbReference type="Proteomes" id="UP000317093">
    <property type="component" value="Chromosome"/>
</dbReference>
<gene>
    <name evidence="3" type="ORF">Pan216_52970</name>
</gene>
<keyword evidence="2" id="KW-0732">Signal</keyword>
<evidence type="ECO:0000313" key="4">
    <source>
        <dbReference type="Proteomes" id="UP000317093"/>
    </source>
</evidence>
<evidence type="ECO:0000313" key="3">
    <source>
        <dbReference type="EMBL" id="QDU64407.1"/>
    </source>
</evidence>
<evidence type="ECO:0000256" key="2">
    <source>
        <dbReference type="SAM" id="SignalP"/>
    </source>
</evidence>
<dbReference type="EMBL" id="CP036279">
    <property type="protein sequence ID" value="QDU64407.1"/>
    <property type="molecule type" value="Genomic_DNA"/>
</dbReference>